<dbReference type="EMBL" id="BMFC01000001">
    <property type="protein sequence ID" value="GGB91278.1"/>
    <property type="molecule type" value="Genomic_DNA"/>
</dbReference>
<comment type="caution">
    <text evidence="10">The sequence shown here is derived from an EMBL/GenBank/DDBJ whole genome shotgun (WGS) entry which is preliminary data.</text>
</comment>
<keyword evidence="8" id="KW-0472">Membrane</keyword>
<comment type="catalytic activity">
    <reaction evidence="1">
        <text>ATP + protein L-histidine = ADP + protein N-phospho-L-histidine.</text>
        <dbReference type="EC" id="2.7.13.3"/>
    </reaction>
</comment>
<keyword evidence="8" id="KW-0812">Transmembrane</keyword>
<dbReference type="PANTHER" id="PTHR41523:SF8">
    <property type="entry name" value="ETHYLENE RESPONSE SENSOR PROTEIN"/>
    <property type="match status" value="1"/>
</dbReference>
<keyword evidence="4" id="KW-0808">Transferase</keyword>
<evidence type="ECO:0000256" key="3">
    <source>
        <dbReference type="ARBA" id="ARBA00022553"/>
    </source>
</evidence>
<dbReference type="SUPFAM" id="SSF55874">
    <property type="entry name" value="ATPase domain of HSP90 chaperone/DNA topoisomerase II/histidine kinase"/>
    <property type="match status" value="1"/>
</dbReference>
<keyword evidence="8" id="KW-1133">Transmembrane helix</keyword>
<dbReference type="Proteomes" id="UP000645462">
    <property type="component" value="Unassembled WGS sequence"/>
</dbReference>
<dbReference type="CDD" id="cd18773">
    <property type="entry name" value="PDC1_HK_sensor"/>
    <property type="match status" value="1"/>
</dbReference>
<dbReference type="SMART" id="SM00911">
    <property type="entry name" value="HWE_HK"/>
    <property type="match status" value="1"/>
</dbReference>
<dbReference type="GO" id="GO:0016301">
    <property type="term" value="F:kinase activity"/>
    <property type="evidence" value="ECO:0007669"/>
    <property type="project" value="UniProtKB-KW"/>
</dbReference>
<dbReference type="Gene3D" id="3.30.450.20">
    <property type="entry name" value="PAS domain"/>
    <property type="match status" value="1"/>
</dbReference>
<feature type="transmembrane region" description="Helical" evidence="8">
    <location>
        <begin position="288"/>
        <end position="311"/>
    </location>
</feature>
<evidence type="ECO:0000256" key="5">
    <source>
        <dbReference type="ARBA" id="ARBA00022741"/>
    </source>
</evidence>
<keyword evidence="3" id="KW-0597">Phosphoprotein</keyword>
<evidence type="ECO:0000256" key="8">
    <source>
        <dbReference type="SAM" id="Phobius"/>
    </source>
</evidence>
<keyword evidence="7" id="KW-0067">ATP-binding</keyword>
<dbReference type="Gene3D" id="3.30.565.10">
    <property type="entry name" value="Histidine kinase-like ATPase, C-terminal domain"/>
    <property type="match status" value="1"/>
</dbReference>
<dbReference type="InterPro" id="IPR036890">
    <property type="entry name" value="HATPase_C_sf"/>
</dbReference>
<dbReference type="InterPro" id="IPR011495">
    <property type="entry name" value="Sig_transdc_His_kin_sub2_dim/P"/>
</dbReference>
<gene>
    <name evidence="10" type="ORF">GCM10011363_04820</name>
</gene>
<keyword evidence="5" id="KW-0547">Nucleotide-binding</keyword>
<feature type="domain" description="Signal transduction histidine kinase HWE region" evidence="9">
    <location>
        <begin position="377"/>
        <end position="467"/>
    </location>
</feature>
<reference evidence="11" key="1">
    <citation type="journal article" date="2019" name="Int. J. Syst. Evol. Microbiol.">
        <title>The Global Catalogue of Microorganisms (GCM) 10K type strain sequencing project: providing services to taxonomists for standard genome sequencing and annotation.</title>
        <authorList>
            <consortium name="The Broad Institute Genomics Platform"/>
            <consortium name="The Broad Institute Genome Sequencing Center for Infectious Disease"/>
            <person name="Wu L."/>
            <person name="Ma J."/>
        </authorList>
    </citation>
    <scope>NUCLEOTIDE SEQUENCE [LARGE SCALE GENOMIC DNA]</scope>
    <source>
        <strain evidence="11">CGMCC 1.12478</strain>
    </source>
</reference>
<evidence type="ECO:0000259" key="9">
    <source>
        <dbReference type="SMART" id="SM00911"/>
    </source>
</evidence>
<dbReference type="Pfam" id="PF07568">
    <property type="entry name" value="HisKA_2"/>
    <property type="match status" value="1"/>
</dbReference>
<organism evidence="10 11">
    <name type="scientific">Marivita lacus</name>
    <dbReference type="NCBI Taxonomy" id="1323742"/>
    <lineage>
        <taxon>Bacteria</taxon>
        <taxon>Pseudomonadati</taxon>
        <taxon>Pseudomonadota</taxon>
        <taxon>Alphaproteobacteria</taxon>
        <taxon>Rhodobacterales</taxon>
        <taxon>Roseobacteraceae</taxon>
        <taxon>Marivita</taxon>
    </lineage>
</organism>
<evidence type="ECO:0000256" key="7">
    <source>
        <dbReference type="ARBA" id="ARBA00022840"/>
    </source>
</evidence>
<name>A0ABQ1KCD3_9RHOB</name>
<evidence type="ECO:0000313" key="11">
    <source>
        <dbReference type="Proteomes" id="UP000645462"/>
    </source>
</evidence>
<dbReference type="InterPro" id="IPR011102">
    <property type="entry name" value="Sig_transdc_His_kinase_HWE"/>
</dbReference>
<evidence type="ECO:0000256" key="1">
    <source>
        <dbReference type="ARBA" id="ARBA00000085"/>
    </source>
</evidence>
<sequence>MPKGKDSGVTSLRKMLVVRIAFLLSLALLPIGLVAMGQSWRALNITHDNLEASIHARTSALVEPERRDLLTKMGTAAALADTLGATDLSIEECTAIMQRVRASNPQLSFAGLLETGSVSRCNSMGRTFDVLPDTRADDLFSAPEPYIRFNPQGSATNVPVIIVAYPSFSADNTLKGFVTISFETEKLLQPDSVTGQNGAVALVTFNSYGDILSSVTPEGPIEDYLPEGLSFEGFVNQSDSFFTATTRSGDTRLISVVPILPGEVYALGSWGRTALQRTSATWFTISTLLFPFLMWLVGIIVAVISLNRLVLRHISDLGRRMRRFATYRDVVSSEKINDAPSEIQTINATFEEMADQLLRDEADLENAVFEREVLLKEVHHRVKNNLQLISSIINMQVRQVASPEAVTALRKFQDRVTSLASVHRALYQEPSLTRIRFDVLLGDLVAQVNAVGAGDQKPVEIELDMDPVTLLPDQTSPLAMVTTEALSNAFKYGGPGRDGVFRLKVHLKEMQDGDATRVRLTIENSVNPEVHTPSGTGLGKRLILAFASQLDADLTQIDEEDCHGLTLTFEYQPFSPE</sequence>
<accession>A0ABQ1KCD3</accession>
<dbReference type="EC" id="2.7.13.3" evidence="2"/>
<dbReference type="PANTHER" id="PTHR41523">
    <property type="entry name" value="TWO-COMPONENT SYSTEM SENSOR PROTEIN"/>
    <property type="match status" value="1"/>
</dbReference>
<keyword evidence="11" id="KW-1185">Reference proteome</keyword>
<protein>
    <recommendedName>
        <fullName evidence="2">histidine kinase</fullName>
        <ecNumber evidence="2">2.7.13.3</ecNumber>
    </recommendedName>
</protein>
<evidence type="ECO:0000313" key="10">
    <source>
        <dbReference type="EMBL" id="GGB91278.1"/>
    </source>
</evidence>
<evidence type="ECO:0000256" key="2">
    <source>
        <dbReference type="ARBA" id="ARBA00012438"/>
    </source>
</evidence>
<evidence type="ECO:0000256" key="4">
    <source>
        <dbReference type="ARBA" id="ARBA00022679"/>
    </source>
</evidence>
<keyword evidence="6 10" id="KW-0418">Kinase</keyword>
<evidence type="ECO:0000256" key="6">
    <source>
        <dbReference type="ARBA" id="ARBA00022777"/>
    </source>
</evidence>
<proteinExistence type="predicted"/>